<accession>A0A7W8D485</accession>
<protein>
    <submittedName>
        <fullName evidence="1">Uncharacterized protein</fullName>
    </submittedName>
</protein>
<sequence length="53" mass="6283">MDGIKVVPRVNRPFEKKDDFFYGEGDANESRRSTTMRGIRIALNKKRKRERRG</sequence>
<proteinExistence type="predicted"/>
<dbReference type="Proteomes" id="UP000521313">
    <property type="component" value="Unassembled WGS sequence"/>
</dbReference>
<reference evidence="1 2" key="1">
    <citation type="submission" date="2020-08" db="EMBL/GenBank/DDBJ databases">
        <title>Genomic Encyclopedia of Type Strains, Phase IV (KMG-IV): sequencing the most valuable type-strain genomes for metagenomic binning, comparative biology and taxonomic classification.</title>
        <authorList>
            <person name="Goeker M."/>
        </authorList>
    </citation>
    <scope>NUCLEOTIDE SEQUENCE [LARGE SCALE GENOMIC DNA]</scope>
    <source>
        <strain evidence="1 2">DSM 26963</strain>
    </source>
</reference>
<organism evidence="1 2">
    <name type="scientific">Faecalicoccus acidiformans</name>
    <dbReference type="NCBI Taxonomy" id="915173"/>
    <lineage>
        <taxon>Bacteria</taxon>
        <taxon>Bacillati</taxon>
        <taxon>Bacillota</taxon>
        <taxon>Erysipelotrichia</taxon>
        <taxon>Erysipelotrichales</taxon>
        <taxon>Erysipelotrichaceae</taxon>
        <taxon>Faecalicoccus</taxon>
    </lineage>
</organism>
<dbReference type="RefSeq" id="WP_183376004.1">
    <property type="nucleotide sequence ID" value="NZ_JACHHD010000012.1"/>
</dbReference>
<evidence type="ECO:0000313" key="2">
    <source>
        <dbReference type="Proteomes" id="UP000521313"/>
    </source>
</evidence>
<name>A0A7W8D485_9FIRM</name>
<dbReference type="EMBL" id="JACHHD010000012">
    <property type="protein sequence ID" value="MBB5185255.1"/>
    <property type="molecule type" value="Genomic_DNA"/>
</dbReference>
<gene>
    <name evidence="1" type="ORF">HNQ43_001308</name>
</gene>
<evidence type="ECO:0000313" key="1">
    <source>
        <dbReference type="EMBL" id="MBB5185255.1"/>
    </source>
</evidence>
<comment type="caution">
    <text evidence="1">The sequence shown here is derived from an EMBL/GenBank/DDBJ whole genome shotgun (WGS) entry which is preliminary data.</text>
</comment>
<dbReference type="AlphaFoldDB" id="A0A7W8D485"/>